<keyword evidence="1" id="KW-0472">Membrane</keyword>
<keyword evidence="3" id="KW-1185">Reference proteome</keyword>
<evidence type="ECO:0000313" key="2">
    <source>
        <dbReference type="EMBL" id="KAH9505882.1"/>
    </source>
</evidence>
<dbReference type="AlphaFoldDB" id="A0A922L0W2"/>
<comment type="caution">
    <text evidence="2">The sequence shown here is derived from an EMBL/GenBank/DDBJ whole genome shotgun (WGS) entry which is preliminary data.</text>
</comment>
<proteinExistence type="predicted"/>
<sequence length="61" mass="7358">PTPLPRLGSLGGIHSFYFYFGFDFVFWQRIHSIISHFTILDHSTFDSPFYHQQNKRKKRQI</sequence>
<feature type="non-terminal residue" evidence="2">
    <location>
        <position position="61"/>
    </location>
</feature>
<gene>
    <name evidence="2" type="ORF">DERF_010651</name>
</gene>
<dbReference type="EMBL" id="ASGP02000005">
    <property type="protein sequence ID" value="KAH9505882.1"/>
    <property type="molecule type" value="Genomic_DNA"/>
</dbReference>
<protein>
    <submittedName>
        <fullName evidence="2">Uncharacterized protein</fullName>
    </submittedName>
</protein>
<keyword evidence="1" id="KW-0812">Transmembrane</keyword>
<evidence type="ECO:0000256" key="1">
    <source>
        <dbReference type="SAM" id="Phobius"/>
    </source>
</evidence>
<organism evidence="2 3">
    <name type="scientific">Dermatophagoides farinae</name>
    <name type="common">American house dust mite</name>
    <dbReference type="NCBI Taxonomy" id="6954"/>
    <lineage>
        <taxon>Eukaryota</taxon>
        <taxon>Metazoa</taxon>
        <taxon>Ecdysozoa</taxon>
        <taxon>Arthropoda</taxon>
        <taxon>Chelicerata</taxon>
        <taxon>Arachnida</taxon>
        <taxon>Acari</taxon>
        <taxon>Acariformes</taxon>
        <taxon>Sarcoptiformes</taxon>
        <taxon>Astigmata</taxon>
        <taxon>Psoroptidia</taxon>
        <taxon>Analgoidea</taxon>
        <taxon>Pyroglyphidae</taxon>
        <taxon>Dermatophagoidinae</taxon>
        <taxon>Dermatophagoides</taxon>
    </lineage>
</organism>
<dbReference type="Proteomes" id="UP000790347">
    <property type="component" value="Unassembled WGS sequence"/>
</dbReference>
<keyword evidence="1" id="KW-1133">Transmembrane helix</keyword>
<evidence type="ECO:0000313" key="3">
    <source>
        <dbReference type="Proteomes" id="UP000790347"/>
    </source>
</evidence>
<accession>A0A922L0W2</accession>
<name>A0A922L0W2_DERFA</name>
<feature type="transmembrane region" description="Helical" evidence="1">
    <location>
        <begin position="6"/>
        <end position="27"/>
    </location>
</feature>
<reference evidence="2" key="2">
    <citation type="journal article" date="2022" name="Res Sq">
        <title>Comparative Genomics Reveals Insights into the Divergent Evolution of Astigmatic Mites and Household Pest Adaptations.</title>
        <authorList>
            <person name="Xiong Q."/>
            <person name="Wan A.T.-Y."/>
            <person name="Liu X.-Y."/>
            <person name="Fung C.S.-H."/>
            <person name="Xiao X."/>
            <person name="Malainual N."/>
            <person name="Hou J."/>
            <person name="Wang L."/>
            <person name="Wang M."/>
            <person name="Yang K."/>
            <person name="Cui Y."/>
            <person name="Leung E."/>
            <person name="Nong W."/>
            <person name="Shin S.-K."/>
            <person name="Au S."/>
            <person name="Jeong K.Y."/>
            <person name="Chew F.T."/>
            <person name="Hui J."/>
            <person name="Leung T.F."/>
            <person name="Tungtrongchitr A."/>
            <person name="Zhong N."/>
            <person name="Liu Z."/>
            <person name="Tsui S."/>
        </authorList>
    </citation>
    <scope>NUCLEOTIDE SEQUENCE</scope>
    <source>
        <strain evidence="2">Derf</strain>
        <tissue evidence="2">Whole organism</tissue>
    </source>
</reference>
<reference evidence="2" key="1">
    <citation type="submission" date="2013-05" db="EMBL/GenBank/DDBJ databases">
        <authorList>
            <person name="Yim A.K.Y."/>
            <person name="Chan T.F."/>
            <person name="Ji K.M."/>
            <person name="Liu X.Y."/>
            <person name="Zhou J.W."/>
            <person name="Li R.Q."/>
            <person name="Yang K.Y."/>
            <person name="Li J."/>
            <person name="Li M."/>
            <person name="Law P.T.W."/>
            <person name="Wu Y.L."/>
            <person name="Cai Z.L."/>
            <person name="Qin H."/>
            <person name="Bao Y."/>
            <person name="Leung R.K.K."/>
            <person name="Ng P.K.S."/>
            <person name="Zou J."/>
            <person name="Zhong X.J."/>
            <person name="Ran P.X."/>
            <person name="Zhong N.S."/>
            <person name="Liu Z.G."/>
            <person name="Tsui S.K.W."/>
        </authorList>
    </citation>
    <scope>NUCLEOTIDE SEQUENCE</scope>
    <source>
        <strain evidence="2">Derf</strain>
        <tissue evidence="2">Whole organism</tissue>
    </source>
</reference>